<proteinExistence type="predicted"/>
<accession>A0A6D2KHG6</accession>
<dbReference type="Proteomes" id="UP000467841">
    <property type="component" value="Unassembled WGS sequence"/>
</dbReference>
<dbReference type="AlphaFoldDB" id="A0A6D2KHG6"/>
<comment type="caution">
    <text evidence="1">The sequence shown here is derived from an EMBL/GenBank/DDBJ whole genome shotgun (WGS) entry which is preliminary data.</text>
</comment>
<gene>
    <name evidence="1" type="ORF">MERR_LOCUS34400</name>
</gene>
<evidence type="ECO:0000313" key="1">
    <source>
        <dbReference type="EMBL" id="CAA7047165.1"/>
    </source>
</evidence>
<dbReference type="EMBL" id="CACVBM020001364">
    <property type="protein sequence ID" value="CAA7047165.1"/>
    <property type="molecule type" value="Genomic_DNA"/>
</dbReference>
<organism evidence="1 2">
    <name type="scientific">Microthlaspi erraticum</name>
    <dbReference type="NCBI Taxonomy" id="1685480"/>
    <lineage>
        <taxon>Eukaryota</taxon>
        <taxon>Viridiplantae</taxon>
        <taxon>Streptophyta</taxon>
        <taxon>Embryophyta</taxon>
        <taxon>Tracheophyta</taxon>
        <taxon>Spermatophyta</taxon>
        <taxon>Magnoliopsida</taxon>
        <taxon>eudicotyledons</taxon>
        <taxon>Gunneridae</taxon>
        <taxon>Pentapetalae</taxon>
        <taxon>rosids</taxon>
        <taxon>malvids</taxon>
        <taxon>Brassicales</taxon>
        <taxon>Brassicaceae</taxon>
        <taxon>Coluteocarpeae</taxon>
        <taxon>Microthlaspi</taxon>
    </lineage>
</organism>
<sequence length="89" mass="9618">MIAFIQMLSNPYDSVFRLLSIPIFLVVAKSVALAVPLRVAKPFGNPLPAFDEPPRVSAWVNLVKGTSLAYPSSAWVKPAPSRPTNQPGT</sequence>
<reference evidence="1" key="1">
    <citation type="submission" date="2020-01" db="EMBL/GenBank/DDBJ databases">
        <authorList>
            <person name="Mishra B."/>
        </authorList>
    </citation>
    <scope>NUCLEOTIDE SEQUENCE [LARGE SCALE GENOMIC DNA]</scope>
</reference>
<evidence type="ECO:0000313" key="2">
    <source>
        <dbReference type="Proteomes" id="UP000467841"/>
    </source>
</evidence>
<name>A0A6D2KHG6_9BRAS</name>
<protein>
    <submittedName>
        <fullName evidence="1">Uncharacterized protein</fullName>
    </submittedName>
</protein>
<keyword evidence="2" id="KW-1185">Reference proteome</keyword>